<evidence type="ECO:0000256" key="5">
    <source>
        <dbReference type="ARBA" id="ARBA00022519"/>
    </source>
</evidence>
<dbReference type="Pfam" id="PF11356">
    <property type="entry name" value="T2SSC"/>
    <property type="match status" value="1"/>
</dbReference>
<dbReference type="RefSeq" id="WP_249697570.1">
    <property type="nucleotide sequence ID" value="NZ_JAMFLX010000002.1"/>
</dbReference>
<protein>
    <submittedName>
        <fullName evidence="12">Type II secretion system protein GspC</fullName>
    </submittedName>
</protein>
<dbReference type="NCBIfam" id="TIGR01713">
    <property type="entry name" value="typeII_sec_gspC"/>
    <property type="match status" value="1"/>
</dbReference>
<feature type="transmembrane region" description="Helical" evidence="10">
    <location>
        <begin position="24"/>
        <end position="48"/>
    </location>
</feature>
<evidence type="ECO:0000313" key="12">
    <source>
        <dbReference type="EMBL" id="MCL6268737.1"/>
    </source>
</evidence>
<keyword evidence="13" id="KW-1185">Reference proteome</keyword>
<feature type="domain" description="Type II secretion system protein GspC N-terminal" evidence="11">
    <location>
        <begin position="30"/>
        <end position="172"/>
    </location>
</feature>
<evidence type="ECO:0000256" key="8">
    <source>
        <dbReference type="ARBA" id="ARBA00022989"/>
    </source>
</evidence>
<organism evidence="12 13">
    <name type="scientific">Parendozoicomonas callyspongiae</name>
    <dbReference type="NCBI Taxonomy" id="2942213"/>
    <lineage>
        <taxon>Bacteria</taxon>
        <taxon>Pseudomonadati</taxon>
        <taxon>Pseudomonadota</taxon>
        <taxon>Gammaproteobacteria</taxon>
        <taxon>Oceanospirillales</taxon>
        <taxon>Endozoicomonadaceae</taxon>
        <taxon>Parendozoicomonas</taxon>
    </lineage>
</organism>
<evidence type="ECO:0000256" key="10">
    <source>
        <dbReference type="SAM" id="Phobius"/>
    </source>
</evidence>
<sequence>MSGLNFQDVGQRLAKPFFKNQKRFILLLEVLLVVVLMYQLAGMFWQIWDSNNRAPASANISLQTQEFSSNDIDKDRFASLDSFELFGKEQVQVQKPVPAKVTSIPRSRLPAKVTGLLAFPDSETALAIIETRGRQRSYRIGDTVDGIRAKIVSIYPDRVIVEEKGKKQALMLYPDQKTSTLFEVAPRVENKEPMEQISAMDIIANPQKLTELVNISPVRVKGELKGYRINPGKQSKLFVQAGLKPNDLVVEINGSDLTDPAAAMAFLENLDAFERIDLTVEREGMLHQVELSL</sequence>
<evidence type="ECO:0000256" key="6">
    <source>
        <dbReference type="ARBA" id="ARBA00022692"/>
    </source>
</evidence>
<keyword evidence="7" id="KW-0653">Protein transport</keyword>
<dbReference type="InterPro" id="IPR001639">
    <property type="entry name" value="T2SS_protein-GspC"/>
</dbReference>
<evidence type="ECO:0000256" key="1">
    <source>
        <dbReference type="ARBA" id="ARBA00004533"/>
    </source>
</evidence>
<evidence type="ECO:0000256" key="9">
    <source>
        <dbReference type="ARBA" id="ARBA00023136"/>
    </source>
</evidence>
<dbReference type="InterPro" id="IPR036034">
    <property type="entry name" value="PDZ_sf"/>
</dbReference>
<dbReference type="SUPFAM" id="SSF50156">
    <property type="entry name" value="PDZ domain-like"/>
    <property type="match status" value="1"/>
</dbReference>
<keyword evidence="9 10" id="KW-0472">Membrane</keyword>
<evidence type="ECO:0000256" key="2">
    <source>
        <dbReference type="ARBA" id="ARBA00007986"/>
    </source>
</evidence>
<comment type="subcellular location">
    <subcellularLocation>
        <location evidence="1">Cell inner membrane</location>
    </subcellularLocation>
</comment>
<keyword evidence="6 10" id="KW-0812">Transmembrane</keyword>
<evidence type="ECO:0000256" key="4">
    <source>
        <dbReference type="ARBA" id="ARBA00022475"/>
    </source>
</evidence>
<dbReference type="Gene3D" id="2.30.30.830">
    <property type="match status" value="1"/>
</dbReference>
<gene>
    <name evidence="12" type="primary">gspC</name>
    <name evidence="12" type="ORF">M3P05_02080</name>
</gene>
<dbReference type="Gene3D" id="2.30.42.10">
    <property type="match status" value="1"/>
</dbReference>
<keyword evidence="5" id="KW-0997">Cell inner membrane</keyword>
<evidence type="ECO:0000259" key="11">
    <source>
        <dbReference type="Pfam" id="PF11356"/>
    </source>
</evidence>
<evidence type="ECO:0000313" key="13">
    <source>
        <dbReference type="Proteomes" id="UP001203338"/>
    </source>
</evidence>
<evidence type="ECO:0000256" key="3">
    <source>
        <dbReference type="ARBA" id="ARBA00022448"/>
    </source>
</evidence>
<keyword evidence="4" id="KW-1003">Cell membrane</keyword>
<name>A0ABT0PBH5_9GAMM</name>
<dbReference type="Proteomes" id="UP001203338">
    <property type="component" value="Unassembled WGS sequence"/>
</dbReference>
<evidence type="ECO:0000256" key="7">
    <source>
        <dbReference type="ARBA" id="ARBA00022927"/>
    </source>
</evidence>
<dbReference type="InterPro" id="IPR024961">
    <property type="entry name" value="T2SS_GspC_N"/>
</dbReference>
<keyword evidence="8 10" id="KW-1133">Transmembrane helix</keyword>
<comment type="similarity">
    <text evidence="2">Belongs to the GSP C family.</text>
</comment>
<proteinExistence type="inferred from homology"/>
<reference evidence="12 13" key="1">
    <citation type="submission" date="2022-05" db="EMBL/GenBank/DDBJ databases">
        <authorList>
            <person name="Park J.-S."/>
        </authorList>
    </citation>
    <scope>NUCLEOTIDE SEQUENCE [LARGE SCALE GENOMIC DNA]</scope>
    <source>
        <strain evidence="12 13">2012CJ34-2</strain>
    </source>
</reference>
<dbReference type="EMBL" id="JAMFLX010000002">
    <property type="protein sequence ID" value="MCL6268737.1"/>
    <property type="molecule type" value="Genomic_DNA"/>
</dbReference>
<accession>A0ABT0PBH5</accession>
<comment type="caution">
    <text evidence="12">The sequence shown here is derived from an EMBL/GenBank/DDBJ whole genome shotgun (WGS) entry which is preliminary data.</text>
</comment>
<keyword evidence="3" id="KW-0813">Transport</keyword>